<dbReference type="RefSeq" id="XP_016689176.2">
    <property type="nucleotide sequence ID" value="XM_016833687.2"/>
</dbReference>
<keyword evidence="3" id="KW-1185">Reference proteome</keyword>
<protein>
    <recommendedName>
        <fullName evidence="2">Tf2-1-like SH3-like domain-containing protein</fullName>
    </recommendedName>
</protein>
<keyword evidence="1" id="KW-0175">Coiled coil</keyword>
<dbReference type="AlphaFoldDB" id="A0A1U8JG09"/>
<reference evidence="4" key="2">
    <citation type="submission" date="2025-08" db="UniProtKB">
        <authorList>
            <consortium name="RefSeq"/>
        </authorList>
    </citation>
    <scope>IDENTIFICATION</scope>
</reference>
<proteinExistence type="predicted"/>
<dbReference type="PANTHER" id="PTHR46148">
    <property type="entry name" value="CHROMO DOMAIN-CONTAINING PROTEIN"/>
    <property type="match status" value="1"/>
</dbReference>
<dbReference type="STRING" id="3635.A0A1U8JG09"/>
<feature type="coiled-coil region" evidence="1">
    <location>
        <begin position="278"/>
        <end position="305"/>
    </location>
</feature>
<dbReference type="PANTHER" id="PTHR46148:SF44">
    <property type="entry name" value="GAG-POL POLYPROTEIN"/>
    <property type="match status" value="1"/>
</dbReference>
<dbReference type="PaxDb" id="3635-A0A1U8JG09"/>
<dbReference type="InterPro" id="IPR056924">
    <property type="entry name" value="SH3_Tf2-1"/>
</dbReference>
<dbReference type="Proteomes" id="UP000818029">
    <property type="component" value="Chromosome D08"/>
</dbReference>
<organism evidence="3 4">
    <name type="scientific">Gossypium hirsutum</name>
    <name type="common">Upland cotton</name>
    <name type="synonym">Gossypium mexicanum</name>
    <dbReference type="NCBI Taxonomy" id="3635"/>
    <lineage>
        <taxon>Eukaryota</taxon>
        <taxon>Viridiplantae</taxon>
        <taxon>Streptophyta</taxon>
        <taxon>Embryophyta</taxon>
        <taxon>Tracheophyta</taxon>
        <taxon>Spermatophyta</taxon>
        <taxon>Magnoliopsida</taxon>
        <taxon>eudicotyledons</taxon>
        <taxon>Gunneridae</taxon>
        <taxon>Pentapetalae</taxon>
        <taxon>rosids</taxon>
        <taxon>malvids</taxon>
        <taxon>Malvales</taxon>
        <taxon>Malvaceae</taxon>
        <taxon>Malvoideae</taxon>
        <taxon>Gossypium</taxon>
    </lineage>
</organism>
<evidence type="ECO:0000256" key="1">
    <source>
        <dbReference type="SAM" id="Coils"/>
    </source>
</evidence>
<dbReference type="InterPro" id="IPR016197">
    <property type="entry name" value="Chromo-like_dom_sf"/>
</dbReference>
<dbReference type="KEGG" id="ghi:107906635"/>
<evidence type="ECO:0000313" key="4">
    <source>
        <dbReference type="RefSeq" id="XP_016689176.2"/>
    </source>
</evidence>
<reference evidence="3" key="1">
    <citation type="journal article" date="2020" name="Nat. Genet.">
        <title>Genomic diversifications of five Gossypium allopolyploid species and their impact on cotton improvement.</title>
        <authorList>
            <person name="Chen Z.J."/>
            <person name="Sreedasyam A."/>
            <person name="Ando A."/>
            <person name="Song Q."/>
            <person name="De Santiago L.M."/>
            <person name="Hulse-Kemp A.M."/>
            <person name="Ding M."/>
            <person name="Ye W."/>
            <person name="Kirkbride R.C."/>
            <person name="Jenkins J."/>
            <person name="Plott C."/>
            <person name="Lovell J."/>
            <person name="Lin Y.M."/>
            <person name="Vaughn R."/>
            <person name="Liu B."/>
            <person name="Simpson S."/>
            <person name="Scheffler B.E."/>
            <person name="Wen L."/>
            <person name="Saski C.A."/>
            <person name="Grover C.E."/>
            <person name="Hu G."/>
            <person name="Conover J.L."/>
            <person name="Carlson J.W."/>
            <person name="Shu S."/>
            <person name="Boston L.B."/>
            <person name="Williams M."/>
            <person name="Peterson D.G."/>
            <person name="McGee K."/>
            <person name="Jones D.C."/>
            <person name="Wendel J.F."/>
            <person name="Stelly D.M."/>
            <person name="Grimwood J."/>
            <person name="Schmutz J."/>
        </authorList>
    </citation>
    <scope>NUCLEOTIDE SEQUENCE [LARGE SCALE GENOMIC DNA]</scope>
    <source>
        <strain evidence="3">cv. TM-1</strain>
    </source>
</reference>
<evidence type="ECO:0000259" key="2">
    <source>
        <dbReference type="Pfam" id="PF24626"/>
    </source>
</evidence>
<name>A0A1U8JG09_GOSHI</name>
<dbReference type="GeneID" id="107906635"/>
<dbReference type="Pfam" id="PF24626">
    <property type="entry name" value="SH3_Tf2-1"/>
    <property type="match status" value="1"/>
</dbReference>
<gene>
    <name evidence="4" type="primary">LOC107906635</name>
</gene>
<accession>A0A1U8JG09</accession>
<dbReference type="SUPFAM" id="SSF54160">
    <property type="entry name" value="Chromo domain-like"/>
    <property type="match status" value="1"/>
</dbReference>
<evidence type="ECO:0000313" key="3">
    <source>
        <dbReference type="Proteomes" id="UP000818029"/>
    </source>
</evidence>
<feature type="domain" description="Tf2-1-like SH3-like" evidence="2">
    <location>
        <begin position="195"/>
        <end position="260"/>
    </location>
</feature>
<sequence length="335" mass="39083">MFAQLSINDDESLLAELKAKSVLFDQIKVAQLDDVKLAKKRDMVQNGTLESFSIDDCDCLRFQNRICDPNVAELKELILHEAHDSLFTLHLGGTKNVSRSARILLLARNKKRRGRTDGQSEHVIQIWKDMLRTCVIDFESGCEHYLPLAKFVYNNSFQSKTEDIVKIIRDRLKIAFNREKSYVDLKRRDIEFSVGDKIFLKVSPWKKVLRFGWKGKLSPCFIGPHEIVERLGPVAYRLALPAELQKMHNVFHVSMLRRYRSNLSHVISTEEIEIQPNLSYEEELVEILAREMKELRNKRVSLVKVLWHSHSVEEATWEPEETMRSEYPHLFSGKF</sequence>